<proteinExistence type="predicted"/>
<protein>
    <submittedName>
        <fullName evidence="1">Uncharacterized protein</fullName>
    </submittedName>
</protein>
<sequence length="62" mass="7202">MNTTVRRTRPPTLCTQDANEYHTIIHQGLQNATTSRNITLPHQEEFRNESVVCLQQNGKRPR</sequence>
<reference evidence="1 2" key="1">
    <citation type="submission" date="2016-06" db="EMBL/GenBank/DDBJ databases">
        <authorList>
            <person name="Kjaerup R.B."/>
            <person name="Dalgaard T.S."/>
            <person name="Juul-Madsen H.R."/>
        </authorList>
    </citation>
    <scope>NUCLEOTIDE SEQUENCE [LARGE SCALE GENOMIC DNA]</scope>
    <source>
        <strain evidence="1">3</strain>
    </source>
</reference>
<organism evidence="1 2">
    <name type="scientific">Candidatus Accumulibacter aalborgensis</name>
    <dbReference type="NCBI Taxonomy" id="1860102"/>
    <lineage>
        <taxon>Bacteria</taxon>
        <taxon>Pseudomonadati</taxon>
        <taxon>Pseudomonadota</taxon>
        <taxon>Betaproteobacteria</taxon>
        <taxon>Candidatus Accumulibacter</taxon>
    </lineage>
</organism>
<accession>A0A1A8XH73</accession>
<name>A0A1A8XH73_9PROT</name>
<dbReference type="Proteomes" id="UP000199169">
    <property type="component" value="Unassembled WGS sequence"/>
</dbReference>
<dbReference type="STRING" id="1860102.ACCAA_1110015"/>
<evidence type="ECO:0000313" key="1">
    <source>
        <dbReference type="EMBL" id="SBT03722.1"/>
    </source>
</evidence>
<evidence type="ECO:0000313" key="2">
    <source>
        <dbReference type="Proteomes" id="UP000199169"/>
    </source>
</evidence>
<gene>
    <name evidence="1" type="ORF">ACCAA_1110015</name>
</gene>
<keyword evidence="2" id="KW-1185">Reference proteome</keyword>
<dbReference type="AlphaFoldDB" id="A0A1A8XH73"/>
<dbReference type="EMBL" id="FLQX01000015">
    <property type="protein sequence ID" value="SBT03722.1"/>
    <property type="molecule type" value="Genomic_DNA"/>
</dbReference>